<feature type="domain" description="N-acetyltransferase" evidence="3">
    <location>
        <begin position="6"/>
        <end position="168"/>
    </location>
</feature>
<evidence type="ECO:0000256" key="2">
    <source>
        <dbReference type="ARBA" id="ARBA00023315"/>
    </source>
</evidence>
<name>B1YKW3_EXIS2</name>
<dbReference type="SUPFAM" id="SSF55729">
    <property type="entry name" value="Acyl-CoA N-acyltransferases (Nat)"/>
    <property type="match status" value="1"/>
</dbReference>
<keyword evidence="2" id="KW-0012">Acyltransferase</keyword>
<dbReference type="RefSeq" id="WP_012371182.1">
    <property type="nucleotide sequence ID" value="NC_010556.1"/>
</dbReference>
<dbReference type="PROSITE" id="PS51186">
    <property type="entry name" value="GNAT"/>
    <property type="match status" value="1"/>
</dbReference>
<dbReference type="STRING" id="262543.Exig_2314"/>
<dbReference type="HOGENOM" id="CLU_013985_18_2_9"/>
<accession>B1YKW3</accession>
<proteinExistence type="predicted"/>
<dbReference type="eggNOG" id="COG0456">
    <property type="taxonomic scope" value="Bacteria"/>
</dbReference>
<evidence type="ECO:0000313" key="4">
    <source>
        <dbReference type="EMBL" id="ACB61765.1"/>
    </source>
</evidence>
<dbReference type="KEGG" id="esi:Exig_2314"/>
<evidence type="ECO:0000259" key="3">
    <source>
        <dbReference type="PROSITE" id="PS51186"/>
    </source>
</evidence>
<keyword evidence="5" id="KW-1185">Reference proteome</keyword>
<reference evidence="5" key="3">
    <citation type="submission" date="2008-04" db="EMBL/GenBank/DDBJ databases">
        <title>Complete sequence of chromosome of Exiguobacterium sibiricum 255-15.</title>
        <authorList>
            <consortium name="US DOE Joint Genome Institute"/>
            <person name="Copeland A."/>
            <person name="Lucas S."/>
            <person name="Lapidus A."/>
            <person name="Glavina del Rio T."/>
            <person name="Dalin E."/>
            <person name="Tice H."/>
            <person name="Bruce D."/>
            <person name="Goodwin L."/>
            <person name="Pitluck S."/>
            <person name="Kiss H."/>
            <person name="Chertkov O."/>
            <person name="Monk C."/>
            <person name="Brettin T."/>
            <person name="Detter J.C."/>
            <person name="Han C."/>
            <person name="Kuske C.R."/>
            <person name="Schmutz J."/>
            <person name="Larimer F."/>
            <person name="Land M."/>
            <person name="Hauser L."/>
            <person name="Kyrpides N."/>
            <person name="Mikhailova N."/>
            <person name="Vishnivetskaya T."/>
            <person name="Rodrigues D.F."/>
            <person name="Gilichinsky D."/>
            <person name="Tiedje J."/>
            <person name="Richardson P."/>
        </authorList>
    </citation>
    <scope>NUCLEOTIDE SEQUENCE [LARGE SCALE GENOMIC DNA]</scope>
    <source>
        <strain evidence="5">DSM 17290 / CIP 109462 / JCM 13490 / 255-15</strain>
    </source>
</reference>
<dbReference type="CDD" id="cd04301">
    <property type="entry name" value="NAT_SF"/>
    <property type="match status" value="1"/>
</dbReference>
<evidence type="ECO:0000313" key="5">
    <source>
        <dbReference type="Proteomes" id="UP000001681"/>
    </source>
</evidence>
<dbReference type="Proteomes" id="UP000001681">
    <property type="component" value="Chromosome"/>
</dbReference>
<dbReference type="InterPro" id="IPR016181">
    <property type="entry name" value="Acyl_CoA_acyltransferase"/>
</dbReference>
<dbReference type="AlphaFoldDB" id="B1YKW3"/>
<organism evidence="4 5">
    <name type="scientific">Exiguobacterium sibiricum (strain DSM 17290 / CCUG 55495 / CIP 109462 / JCM 13490 / 255-15)</name>
    <dbReference type="NCBI Taxonomy" id="262543"/>
    <lineage>
        <taxon>Bacteria</taxon>
        <taxon>Bacillati</taxon>
        <taxon>Bacillota</taxon>
        <taxon>Bacilli</taxon>
        <taxon>Bacillales</taxon>
        <taxon>Bacillales Family XII. Incertae Sedis</taxon>
        <taxon>Exiguobacterium</taxon>
    </lineage>
</organism>
<reference evidence="4 5" key="1">
    <citation type="journal article" date="2006" name="Extremophiles">
        <title>Characterization of Exiguobacterium isolates from the Siberian permafrost. Description of Exiguobacterium sibiricum sp. nov.</title>
        <authorList>
            <person name="Rodrigues D.F."/>
            <person name="Goris J."/>
            <person name="Vishnivetskaya T."/>
            <person name="Gilichinsky D."/>
            <person name="Thomashow M.F."/>
            <person name="Tiedje J.M."/>
        </authorList>
    </citation>
    <scope>NUCLEOTIDE SEQUENCE [LARGE SCALE GENOMIC DNA]</scope>
    <source>
        <strain evidence="5">DSM 17290 / CIP 109462 / JCM 13490 / 255-15</strain>
    </source>
</reference>
<keyword evidence="1 4" id="KW-0808">Transferase</keyword>
<sequence>MNTGFLTIRRADMEDAAAIARIHVASWRETYRTIIPDAYLDQLSAEKREPGWRNSLAEGPVFVALDQTNEIVGFANGGPNRENDTTEGELYALYLLKSHQGQRTGKRLFDHVLEDLRRKGFLSCMVSVLADNPSRHFYERFGGRLVSEKTIERGGKQLSEWTYRITLDPVSNA</sequence>
<dbReference type="EMBL" id="CP001022">
    <property type="protein sequence ID" value="ACB61765.1"/>
    <property type="molecule type" value="Genomic_DNA"/>
</dbReference>
<reference evidence="4 5" key="2">
    <citation type="journal article" date="2008" name="BMC Genomics">
        <title>Architecture of thermal adaptation in an Exiguobacterium sibiricum strain isolated from 3 million year old permafrost: a genome and transcriptome approach.</title>
        <authorList>
            <person name="Rodrigues D.F."/>
            <person name="Ivanova N."/>
            <person name="He Z."/>
            <person name="Huebner M."/>
            <person name="Zhou J."/>
            <person name="Tiedje J.M."/>
        </authorList>
    </citation>
    <scope>NUCLEOTIDE SEQUENCE [LARGE SCALE GENOMIC DNA]</scope>
    <source>
        <strain evidence="5">DSM 17290 / CIP 109462 / JCM 13490 / 255-15</strain>
    </source>
</reference>
<dbReference type="Gene3D" id="3.40.630.30">
    <property type="match status" value="1"/>
</dbReference>
<dbReference type="Pfam" id="PF00583">
    <property type="entry name" value="Acetyltransf_1"/>
    <property type="match status" value="1"/>
</dbReference>
<gene>
    <name evidence="4" type="ordered locus">Exig_2314</name>
</gene>
<dbReference type="GO" id="GO:0016747">
    <property type="term" value="F:acyltransferase activity, transferring groups other than amino-acyl groups"/>
    <property type="evidence" value="ECO:0007669"/>
    <property type="project" value="InterPro"/>
</dbReference>
<evidence type="ECO:0000256" key="1">
    <source>
        <dbReference type="ARBA" id="ARBA00022679"/>
    </source>
</evidence>
<dbReference type="PANTHER" id="PTHR43877">
    <property type="entry name" value="AMINOALKYLPHOSPHONATE N-ACETYLTRANSFERASE-RELATED-RELATED"/>
    <property type="match status" value="1"/>
</dbReference>
<protein>
    <submittedName>
        <fullName evidence="4">GCN5-related N-acetyltransferase</fullName>
    </submittedName>
</protein>
<dbReference type="InterPro" id="IPR050832">
    <property type="entry name" value="Bact_Acetyltransf"/>
</dbReference>
<dbReference type="OrthoDB" id="5292888at2"/>
<dbReference type="InterPro" id="IPR000182">
    <property type="entry name" value="GNAT_dom"/>
</dbReference>